<dbReference type="Gene3D" id="1.10.150.20">
    <property type="entry name" value="5' to 3' exonuclease, C-terminal subdomain"/>
    <property type="match status" value="1"/>
</dbReference>
<dbReference type="Gene3D" id="3.30.70.270">
    <property type="match status" value="1"/>
</dbReference>
<comment type="caution">
    <text evidence="8">The sequence shown here is derived from an EMBL/GenBank/DDBJ whole genome shotgun (WGS) entry which is preliminary data.</text>
</comment>
<evidence type="ECO:0000259" key="7">
    <source>
        <dbReference type="PROSITE" id="PS50173"/>
    </source>
</evidence>
<reference evidence="8 9" key="1">
    <citation type="journal article" date="2020" name="ISME J.">
        <title>Uncovering the hidden diversity of litter-decomposition mechanisms in mushroom-forming fungi.</title>
        <authorList>
            <person name="Floudas D."/>
            <person name="Bentzer J."/>
            <person name="Ahren D."/>
            <person name="Johansson T."/>
            <person name="Persson P."/>
            <person name="Tunlid A."/>
        </authorList>
    </citation>
    <scope>NUCLEOTIDE SEQUENCE [LARGE SCALE GENOMIC DNA]</scope>
    <source>
        <strain evidence="8 9">CBS 406.79</strain>
    </source>
</reference>
<dbReference type="PANTHER" id="PTHR45873:SF1">
    <property type="entry name" value="DNA POLYMERASE ETA"/>
    <property type="match status" value="1"/>
</dbReference>
<evidence type="ECO:0000313" key="9">
    <source>
        <dbReference type="Proteomes" id="UP000518752"/>
    </source>
</evidence>
<dbReference type="InterPro" id="IPR052230">
    <property type="entry name" value="DNA_polymerase_eta"/>
</dbReference>
<protein>
    <recommendedName>
        <fullName evidence="7">UmuC domain-containing protein</fullName>
    </recommendedName>
</protein>
<dbReference type="SUPFAM" id="SSF56672">
    <property type="entry name" value="DNA/RNA polymerases"/>
    <property type="match status" value="1"/>
</dbReference>
<keyword evidence="3" id="KW-0479">Metal-binding</keyword>
<keyword evidence="9" id="KW-1185">Reference proteome</keyword>
<keyword evidence="5" id="KW-0234">DNA repair</keyword>
<dbReference type="EMBL" id="JAACJN010000006">
    <property type="protein sequence ID" value="KAF5392380.1"/>
    <property type="molecule type" value="Genomic_DNA"/>
</dbReference>
<evidence type="ECO:0000256" key="5">
    <source>
        <dbReference type="ARBA" id="ARBA00023204"/>
    </source>
</evidence>
<evidence type="ECO:0000256" key="1">
    <source>
        <dbReference type="ARBA" id="ARBA00004123"/>
    </source>
</evidence>
<evidence type="ECO:0000256" key="6">
    <source>
        <dbReference type="ARBA" id="ARBA00023242"/>
    </source>
</evidence>
<dbReference type="AlphaFoldDB" id="A0A8H5HZP0"/>
<dbReference type="PANTHER" id="PTHR45873">
    <property type="entry name" value="DNA POLYMERASE ETA"/>
    <property type="match status" value="1"/>
</dbReference>
<dbReference type="GO" id="GO:0009314">
    <property type="term" value="P:response to radiation"/>
    <property type="evidence" value="ECO:0007669"/>
    <property type="project" value="TreeGrafter"/>
</dbReference>
<dbReference type="FunFam" id="1.10.150.20:FF:000014">
    <property type="entry name" value="Polymerase (DNA directed), eta"/>
    <property type="match status" value="1"/>
</dbReference>
<dbReference type="GO" id="GO:0070987">
    <property type="term" value="P:error-free translesion synthesis"/>
    <property type="evidence" value="ECO:0007669"/>
    <property type="project" value="UniProtKB-ARBA"/>
</dbReference>
<dbReference type="GO" id="GO:0005657">
    <property type="term" value="C:replication fork"/>
    <property type="evidence" value="ECO:0007669"/>
    <property type="project" value="TreeGrafter"/>
</dbReference>
<name>A0A8H5HZP0_9AGAR</name>
<evidence type="ECO:0000256" key="2">
    <source>
        <dbReference type="ARBA" id="ARBA00022679"/>
    </source>
</evidence>
<feature type="domain" description="UmuC" evidence="7">
    <location>
        <begin position="29"/>
        <end position="204"/>
    </location>
</feature>
<organism evidence="8 9">
    <name type="scientific">Collybiopsis confluens</name>
    <dbReference type="NCBI Taxonomy" id="2823264"/>
    <lineage>
        <taxon>Eukaryota</taxon>
        <taxon>Fungi</taxon>
        <taxon>Dikarya</taxon>
        <taxon>Basidiomycota</taxon>
        <taxon>Agaricomycotina</taxon>
        <taxon>Agaricomycetes</taxon>
        <taxon>Agaricomycetidae</taxon>
        <taxon>Agaricales</taxon>
        <taxon>Marasmiineae</taxon>
        <taxon>Omphalotaceae</taxon>
        <taxon>Collybiopsis</taxon>
    </lineage>
</organism>
<evidence type="ECO:0000256" key="4">
    <source>
        <dbReference type="ARBA" id="ARBA00022763"/>
    </source>
</evidence>
<comment type="subcellular location">
    <subcellularLocation>
        <location evidence="1">Nucleus</location>
    </subcellularLocation>
</comment>
<dbReference type="Pfam" id="PF00817">
    <property type="entry name" value="IMS"/>
    <property type="match status" value="1"/>
</dbReference>
<dbReference type="PROSITE" id="PS50173">
    <property type="entry name" value="UMUC"/>
    <property type="match status" value="1"/>
</dbReference>
<dbReference type="GO" id="GO:0006281">
    <property type="term" value="P:DNA repair"/>
    <property type="evidence" value="ECO:0007669"/>
    <property type="project" value="UniProtKB-KW"/>
</dbReference>
<evidence type="ECO:0000313" key="8">
    <source>
        <dbReference type="EMBL" id="KAF5392380.1"/>
    </source>
</evidence>
<dbReference type="InterPro" id="IPR043502">
    <property type="entry name" value="DNA/RNA_pol_sf"/>
</dbReference>
<dbReference type="InterPro" id="IPR001126">
    <property type="entry name" value="UmuC"/>
</dbReference>
<dbReference type="SUPFAM" id="SSF100879">
    <property type="entry name" value="Lesion bypass DNA polymerase (Y-family), little finger domain"/>
    <property type="match status" value="1"/>
</dbReference>
<dbReference type="Proteomes" id="UP000518752">
    <property type="component" value="Unassembled WGS sequence"/>
</dbReference>
<gene>
    <name evidence="8" type="ORF">D9757_001501</name>
</gene>
<keyword evidence="6" id="KW-0539">Nucleus</keyword>
<dbReference type="GO" id="GO:0003887">
    <property type="term" value="F:DNA-directed DNA polymerase activity"/>
    <property type="evidence" value="ECO:0007669"/>
    <property type="project" value="TreeGrafter"/>
</dbReference>
<dbReference type="GO" id="GO:0005634">
    <property type="term" value="C:nucleus"/>
    <property type="evidence" value="ECO:0007669"/>
    <property type="project" value="UniProtKB-SubCell"/>
</dbReference>
<dbReference type="GO" id="GO:0003684">
    <property type="term" value="F:damaged DNA binding"/>
    <property type="evidence" value="ECO:0007669"/>
    <property type="project" value="InterPro"/>
</dbReference>
<dbReference type="Pfam" id="PF21704">
    <property type="entry name" value="POLH-Rev1_HhH"/>
    <property type="match status" value="1"/>
</dbReference>
<dbReference type="GO" id="GO:0042276">
    <property type="term" value="P:error-prone translesion synthesis"/>
    <property type="evidence" value="ECO:0007669"/>
    <property type="project" value="TreeGrafter"/>
</dbReference>
<dbReference type="GO" id="GO:0035861">
    <property type="term" value="C:site of double-strand break"/>
    <property type="evidence" value="ECO:0007669"/>
    <property type="project" value="TreeGrafter"/>
</dbReference>
<proteinExistence type="predicted"/>
<evidence type="ECO:0000256" key="3">
    <source>
        <dbReference type="ARBA" id="ARBA00022723"/>
    </source>
</evidence>
<dbReference type="GO" id="GO:0046872">
    <property type="term" value="F:metal ion binding"/>
    <property type="evidence" value="ECO:0007669"/>
    <property type="project" value="UniProtKB-KW"/>
</dbReference>
<dbReference type="Gene3D" id="3.30.1490.100">
    <property type="entry name" value="DNA polymerase, Y-family, little finger domain"/>
    <property type="match status" value="1"/>
</dbReference>
<sequence>MIVHVATYKEGESEPGYWDNIDSRTHKVSLDYYRRESVKILSMFKEGLPGAEIEKASIDEAFVDFTTPVRQVLLQRYPYLADVPPNAPNGLDTPLPTPPSIEWNANTHLIPIDPDSETADQDFRTDPPTWHDVALHIAAEMMYKVRADIANKLGYTTSAGIARNKFLAKLSASYRKPFSQAVLRNLAIPCYLKPLEFQKIRFLGGKLGDTLAKEYDVSTVADLLPISLEVFQEKLGESAIWIYEVLRGIDRSEVKEKASVNKSMMAAKALHRPITKVSDGPHWIRVLSGELALRLNDARKERPSLWPKTLTMHAGSSKAPQ</sequence>
<dbReference type="InterPro" id="IPR036775">
    <property type="entry name" value="DNA_pol_Y-fam_lit_finger_sf"/>
</dbReference>
<accession>A0A8H5HZP0</accession>
<keyword evidence="4" id="KW-0227">DNA damage</keyword>
<keyword evidence="2" id="KW-0808">Transferase</keyword>
<dbReference type="InterPro" id="IPR043128">
    <property type="entry name" value="Rev_trsase/Diguanyl_cyclase"/>
</dbReference>
<dbReference type="OrthoDB" id="5723at2759"/>